<dbReference type="KEGG" id="eiv:EIN_231560"/>
<dbReference type="GeneID" id="14890762"/>
<evidence type="ECO:0000313" key="1">
    <source>
        <dbReference type="EMBL" id="ELP91776.1"/>
    </source>
</evidence>
<protein>
    <submittedName>
        <fullName evidence="1">Uncharacterized protein</fullName>
    </submittedName>
</protein>
<proteinExistence type="predicted"/>
<keyword evidence="2" id="KW-1185">Reference proteome</keyword>
<dbReference type="AlphaFoldDB" id="L7FMR5"/>
<name>L7FMR5_ENTIV</name>
<dbReference type="Proteomes" id="UP000014680">
    <property type="component" value="Unassembled WGS sequence"/>
</dbReference>
<organism evidence="1 2">
    <name type="scientific">Entamoeba invadens IP1</name>
    <dbReference type="NCBI Taxonomy" id="370355"/>
    <lineage>
        <taxon>Eukaryota</taxon>
        <taxon>Amoebozoa</taxon>
        <taxon>Evosea</taxon>
        <taxon>Archamoebae</taxon>
        <taxon>Mastigamoebida</taxon>
        <taxon>Entamoebidae</taxon>
        <taxon>Entamoeba</taxon>
    </lineage>
</organism>
<dbReference type="RefSeq" id="XP_004258547.1">
    <property type="nucleotide sequence ID" value="XM_004258499.1"/>
</dbReference>
<reference evidence="1 2" key="1">
    <citation type="submission" date="2012-10" db="EMBL/GenBank/DDBJ databases">
        <authorList>
            <person name="Zafar N."/>
            <person name="Inman J."/>
            <person name="Hall N."/>
            <person name="Lorenzi H."/>
            <person name="Caler E."/>
        </authorList>
    </citation>
    <scope>NUCLEOTIDE SEQUENCE [LARGE SCALE GENOMIC DNA]</scope>
    <source>
        <strain evidence="1 2">IP1</strain>
    </source>
</reference>
<dbReference type="VEuPathDB" id="AmoebaDB:EIN_231560"/>
<evidence type="ECO:0000313" key="2">
    <source>
        <dbReference type="Proteomes" id="UP000014680"/>
    </source>
</evidence>
<gene>
    <name evidence="1" type="ORF">EIN_231560</name>
</gene>
<accession>L7FMR5</accession>
<dbReference type="EMBL" id="KB206446">
    <property type="protein sequence ID" value="ELP91776.1"/>
    <property type="molecule type" value="Genomic_DNA"/>
</dbReference>
<sequence>MGVLSRSTRIMFYSRTFSPEMSEKYTNRQLDIILEKVCPTSLIFSDIQRDVYSIDHVDNNFLEVIQLPIDEKHLLRLSDSILSFKLFNCRFGIREPFGADFLNIQTFNLNGVDKGRFCIKAPHLKTIFIENSMEVIFDKMCEFQQLEVVQVCKSCTIKFKTNCTTKVKRIICSEATSTSIHMEIPEVQNVSISQCTTLKISKLKLEKLNTEIYIRNSYVKFDGFESKIDKIEFYYSENKNNVIRNDCNEFCGLSKFVPMSLGSVVTKNIIPQSEYHKDLDYEMLISFYFWDKMGYTQNITYINSTGKSENYNSNDLKYFEISVEGLSCVSLGVVSSTYYLFKYLMVGDSFYWNGF</sequence>